<accession>A0ABR9DP80</accession>
<sequence length="334" mass="34952">MPASRPDGPADAARPVAGPRALHVNDVAGVATTLVSTARARGLPWDLRRIPAGRGAPAPVVAARRALDLAGAVRPLARADVAHLHYGVTGYYGWVTRRPVVLHLHGTDLRVDARSRWLGPVVRAAVRRADLVLVATPDLLDLARELRDDAIYLPNPVPDALFAAPAPTPDPAGPPRGTRVVLNMRWDDAKGGTSLVTAARALVADGLDVVGLDWGTYAADARAAGVRLVPLQDAAGFRALLAGADLVVGQQRAGALGISDLEALALGRPLVAHVCGDEPVVTSDERTLVDVVRATLAAGPDDSAAARAARTAWVREQHGAERVLDRLLGLYATL</sequence>
<dbReference type="SUPFAM" id="SSF53756">
    <property type="entry name" value="UDP-Glycosyltransferase/glycogen phosphorylase"/>
    <property type="match status" value="1"/>
</dbReference>
<organism evidence="1 2">
    <name type="scientific">Flavimobilis rhizosphaerae</name>
    <dbReference type="NCBI Taxonomy" id="2775421"/>
    <lineage>
        <taxon>Bacteria</taxon>
        <taxon>Bacillati</taxon>
        <taxon>Actinomycetota</taxon>
        <taxon>Actinomycetes</taxon>
        <taxon>Micrococcales</taxon>
        <taxon>Jonesiaceae</taxon>
        <taxon>Flavimobilis</taxon>
    </lineage>
</organism>
<protein>
    <recommendedName>
        <fullName evidence="3">D-inositol 3-phosphate glycosyltransferase</fullName>
    </recommendedName>
</protein>
<name>A0ABR9DP80_9MICO</name>
<dbReference type="EMBL" id="JACZDF010000002">
    <property type="protein sequence ID" value="MBD9698925.1"/>
    <property type="molecule type" value="Genomic_DNA"/>
</dbReference>
<comment type="caution">
    <text evidence="1">The sequence shown here is derived from an EMBL/GenBank/DDBJ whole genome shotgun (WGS) entry which is preliminary data.</text>
</comment>
<evidence type="ECO:0000313" key="1">
    <source>
        <dbReference type="EMBL" id="MBD9698925.1"/>
    </source>
</evidence>
<dbReference type="RefSeq" id="WP_192278580.1">
    <property type="nucleotide sequence ID" value="NZ_JACZDF010000002.1"/>
</dbReference>
<keyword evidence="2" id="KW-1185">Reference proteome</keyword>
<dbReference type="Proteomes" id="UP000642107">
    <property type="component" value="Unassembled WGS sequence"/>
</dbReference>
<gene>
    <name evidence="1" type="ORF">IGS67_05375</name>
</gene>
<evidence type="ECO:0008006" key="3">
    <source>
        <dbReference type="Google" id="ProtNLM"/>
    </source>
</evidence>
<reference evidence="1 2" key="1">
    <citation type="submission" date="2020-09" db="EMBL/GenBank/DDBJ databases">
        <title>Flavimobilis rhizosphaerae sp. nov., isolated from rhizosphere soil of Spartina alterniflora.</title>
        <authorList>
            <person name="Hanqin C."/>
        </authorList>
    </citation>
    <scope>NUCLEOTIDE SEQUENCE [LARGE SCALE GENOMIC DNA]</scope>
    <source>
        <strain evidence="1 2">GY 10621</strain>
    </source>
</reference>
<proteinExistence type="predicted"/>
<evidence type="ECO:0000313" key="2">
    <source>
        <dbReference type="Proteomes" id="UP000642107"/>
    </source>
</evidence>
<dbReference type="Gene3D" id="3.40.50.2000">
    <property type="entry name" value="Glycogen Phosphorylase B"/>
    <property type="match status" value="2"/>
</dbReference>